<proteinExistence type="predicted"/>
<dbReference type="Proteomes" id="UP000295807">
    <property type="component" value="Unassembled WGS sequence"/>
</dbReference>
<evidence type="ECO:0000313" key="5">
    <source>
        <dbReference type="Proteomes" id="UP000295807"/>
    </source>
</evidence>
<dbReference type="InterPro" id="IPR029056">
    <property type="entry name" value="Ribokinase-like"/>
</dbReference>
<dbReference type="InterPro" id="IPR011913">
    <property type="entry name" value="RfaE_dom_I"/>
</dbReference>
<dbReference type="Gene3D" id="3.40.1190.20">
    <property type="match status" value="1"/>
</dbReference>
<accession>A0A4R3KMJ8</accession>
<sequence length="332" mass="36143">MNTGAEKIFESFGRQRVLIIGDVMLDSYVWGKVDRISPEAPVPVLSVLRREFRPGGAANVALNVRALGATPLICSLTGNDEAGRTFLSLFGEAGISTEGLIQSDNRPTTIKTRIIGHQQQLMRIDEESTANSSPEETRRLLDRIEQLLREQAISVIIFEDYDKGVITPELIGQVTARALEKKIPVVVDPKKRNFLAYRNCTLFKPNLKELREGLKTELHTGDPGAIIRAAGALQEKLDAELVMVTLSEAGILIRGKDIETIIPAHRRNITDVSGAGDTVVSVAALGLAAGLPPSEFTAIANLAGGLVCEKVGVVPIDREQLLAEVRNFYKED</sequence>
<dbReference type="PROSITE" id="PS00583">
    <property type="entry name" value="PFKB_KINASES_1"/>
    <property type="match status" value="1"/>
</dbReference>
<feature type="domain" description="Carbohydrate kinase PfkB" evidence="3">
    <location>
        <begin position="15"/>
        <end position="313"/>
    </location>
</feature>
<organism evidence="4 5">
    <name type="scientific">Anseongella ginsenosidimutans</name>
    <dbReference type="NCBI Taxonomy" id="496056"/>
    <lineage>
        <taxon>Bacteria</taxon>
        <taxon>Pseudomonadati</taxon>
        <taxon>Bacteroidota</taxon>
        <taxon>Sphingobacteriia</taxon>
        <taxon>Sphingobacteriales</taxon>
        <taxon>Sphingobacteriaceae</taxon>
        <taxon>Anseongella</taxon>
    </lineage>
</organism>
<keyword evidence="2 4" id="KW-0418">Kinase</keyword>
<evidence type="ECO:0000313" key="4">
    <source>
        <dbReference type="EMBL" id="TCS85531.1"/>
    </source>
</evidence>
<name>A0A4R3KMJ8_9SPHI</name>
<keyword evidence="1" id="KW-0808">Transferase</keyword>
<dbReference type="InterPro" id="IPR002173">
    <property type="entry name" value="Carboh/pur_kinase_PfkB_CS"/>
</dbReference>
<dbReference type="GO" id="GO:0033785">
    <property type="term" value="F:heptose 7-phosphate kinase activity"/>
    <property type="evidence" value="ECO:0007669"/>
    <property type="project" value="TreeGrafter"/>
</dbReference>
<dbReference type="PANTHER" id="PTHR46969">
    <property type="entry name" value="BIFUNCTIONAL PROTEIN HLDE"/>
    <property type="match status" value="1"/>
</dbReference>
<dbReference type="AlphaFoldDB" id="A0A4R3KMJ8"/>
<dbReference type="RefSeq" id="WP_225975024.1">
    <property type="nucleotide sequence ID" value="NZ_CP042432.1"/>
</dbReference>
<dbReference type="GO" id="GO:0016773">
    <property type="term" value="F:phosphotransferase activity, alcohol group as acceptor"/>
    <property type="evidence" value="ECO:0007669"/>
    <property type="project" value="InterPro"/>
</dbReference>
<evidence type="ECO:0000259" key="3">
    <source>
        <dbReference type="Pfam" id="PF00294"/>
    </source>
</evidence>
<dbReference type="GO" id="GO:0033786">
    <property type="term" value="F:heptose-1-phosphate adenylyltransferase activity"/>
    <property type="evidence" value="ECO:0007669"/>
    <property type="project" value="TreeGrafter"/>
</dbReference>
<dbReference type="EMBL" id="SMAD01000012">
    <property type="protein sequence ID" value="TCS85531.1"/>
    <property type="molecule type" value="Genomic_DNA"/>
</dbReference>
<dbReference type="SUPFAM" id="SSF53613">
    <property type="entry name" value="Ribokinase-like"/>
    <property type="match status" value="1"/>
</dbReference>
<evidence type="ECO:0000256" key="1">
    <source>
        <dbReference type="ARBA" id="ARBA00022679"/>
    </source>
</evidence>
<dbReference type="GO" id="GO:0005829">
    <property type="term" value="C:cytosol"/>
    <property type="evidence" value="ECO:0007669"/>
    <property type="project" value="TreeGrafter"/>
</dbReference>
<dbReference type="InterPro" id="IPR011611">
    <property type="entry name" value="PfkB_dom"/>
</dbReference>
<dbReference type="CDD" id="cd01172">
    <property type="entry name" value="RfaE_like"/>
    <property type="match status" value="1"/>
</dbReference>
<keyword evidence="5" id="KW-1185">Reference proteome</keyword>
<dbReference type="PANTHER" id="PTHR46969:SF1">
    <property type="entry name" value="BIFUNCTIONAL PROTEIN HLDE"/>
    <property type="match status" value="1"/>
</dbReference>
<evidence type="ECO:0000256" key="2">
    <source>
        <dbReference type="ARBA" id="ARBA00022777"/>
    </source>
</evidence>
<reference evidence="4 5" key="1">
    <citation type="submission" date="2019-03" db="EMBL/GenBank/DDBJ databases">
        <title>Genomic Encyclopedia of Type Strains, Phase IV (KMG-IV): sequencing the most valuable type-strain genomes for metagenomic binning, comparative biology and taxonomic classification.</title>
        <authorList>
            <person name="Goeker M."/>
        </authorList>
    </citation>
    <scope>NUCLEOTIDE SEQUENCE [LARGE SCALE GENOMIC DNA]</scope>
    <source>
        <strain evidence="4 5">DSM 21100</strain>
    </source>
</reference>
<dbReference type="Pfam" id="PF00294">
    <property type="entry name" value="PfkB"/>
    <property type="match status" value="1"/>
</dbReference>
<protein>
    <submittedName>
        <fullName evidence="4">RfaE bifunctional protein kinase chain/domain</fullName>
    </submittedName>
</protein>
<gene>
    <name evidence="4" type="ORF">EDD80_112106</name>
</gene>
<comment type="caution">
    <text evidence="4">The sequence shown here is derived from an EMBL/GenBank/DDBJ whole genome shotgun (WGS) entry which is preliminary data.</text>
</comment>